<proteinExistence type="predicted"/>
<protein>
    <recommendedName>
        <fullName evidence="1">Phosphotyrosine protein phosphatase I domain-containing protein</fullName>
    </recommendedName>
</protein>
<dbReference type="Pfam" id="PF01451">
    <property type="entry name" value="LMWPc"/>
    <property type="match status" value="1"/>
</dbReference>
<dbReference type="SMART" id="SM00226">
    <property type="entry name" value="LMWPc"/>
    <property type="match status" value="1"/>
</dbReference>
<dbReference type="RefSeq" id="WP_221031257.1">
    <property type="nucleotide sequence ID" value="NZ_CP139781.1"/>
</dbReference>
<dbReference type="Gene3D" id="3.40.50.2300">
    <property type="match status" value="1"/>
</dbReference>
<dbReference type="InterPro" id="IPR023485">
    <property type="entry name" value="Ptyr_pPase"/>
</dbReference>
<evidence type="ECO:0000313" key="3">
    <source>
        <dbReference type="Proteomes" id="UP000738431"/>
    </source>
</evidence>
<dbReference type="EMBL" id="CP139781">
    <property type="protein sequence ID" value="WRQ86329.1"/>
    <property type="molecule type" value="Genomic_DNA"/>
</dbReference>
<name>A0ABZ1C458_9BACT</name>
<dbReference type="Proteomes" id="UP000738431">
    <property type="component" value="Chromosome"/>
</dbReference>
<dbReference type="SUPFAM" id="SSF52788">
    <property type="entry name" value="Phosphotyrosine protein phosphatases I"/>
    <property type="match status" value="1"/>
</dbReference>
<keyword evidence="3" id="KW-1185">Reference proteome</keyword>
<evidence type="ECO:0000259" key="1">
    <source>
        <dbReference type="SMART" id="SM00226"/>
    </source>
</evidence>
<accession>A0ABZ1C458</accession>
<reference evidence="2 3" key="1">
    <citation type="submission" date="2023-12" db="EMBL/GenBank/DDBJ databases">
        <title>Description of an unclassified Opitutus bacterium of Verrucomicrobiota.</title>
        <authorList>
            <person name="Zhang D.-F."/>
        </authorList>
    </citation>
    <scope>NUCLEOTIDE SEQUENCE [LARGE SCALE GENOMIC DNA]</scope>
    <source>
        <strain evidence="2 3">WL0086</strain>
    </source>
</reference>
<gene>
    <name evidence="2" type="ORF">K1X11_016050</name>
</gene>
<feature type="domain" description="Phosphotyrosine protein phosphatase I" evidence="1">
    <location>
        <begin position="9"/>
        <end position="145"/>
    </location>
</feature>
<sequence length="157" mass="17826">MTSPSPAAPHVLFICTGNYYRSRFSEALFNHLAEQHNSPWRAFSRGVDIDLAPPGLSPFTTAWLDQHGIDRRHTTPDRNRLTTADLAYAQISVALKEAEHRAYLRRDFPDWVDRITYWHFHDLDVSTADDMLPALETHVTEFFHSVHNGDPAAAADA</sequence>
<organism evidence="2 3">
    <name type="scientific">Actomonas aquatica</name>
    <dbReference type="NCBI Taxonomy" id="2866162"/>
    <lineage>
        <taxon>Bacteria</taxon>
        <taxon>Pseudomonadati</taxon>
        <taxon>Verrucomicrobiota</taxon>
        <taxon>Opitutia</taxon>
        <taxon>Opitutales</taxon>
        <taxon>Opitutaceae</taxon>
        <taxon>Actomonas</taxon>
    </lineage>
</organism>
<dbReference type="InterPro" id="IPR036196">
    <property type="entry name" value="Ptyr_pPase_sf"/>
</dbReference>
<evidence type="ECO:0000313" key="2">
    <source>
        <dbReference type="EMBL" id="WRQ86329.1"/>
    </source>
</evidence>